<dbReference type="EMBL" id="FQWQ01000004">
    <property type="protein sequence ID" value="SHH76125.1"/>
    <property type="molecule type" value="Genomic_DNA"/>
</dbReference>
<dbReference type="PANTHER" id="PTHR43792:SF1">
    <property type="entry name" value="N-ACETYLTRANSFERASE DOMAIN-CONTAINING PROTEIN"/>
    <property type="match status" value="1"/>
</dbReference>
<evidence type="ECO:0000313" key="2">
    <source>
        <dbReference type="EMBL" id="SHH76125.1"/>
    </source>
</evidence>
<sequence>MVRLDLPEHFHTDRLSVRRLRYEDAEEIFYAYASKPEATRYISWPTHESLTDTKSFLRYAVAAWDAGTDYSFSIRLKDSNRLIGSFGVINEDGKLQFGYIFSPSQWGRGYATEVCRAMMLLLRDQYGVYRIQSFVDAENVASARVLEKSGLVEEARLPNWFRFVNQRYKVKDCIHYRLPLDLR</sequence>
<dbReference type="InterPro" id="IPR051531">
    <property type="entry name" value="N-acetyltransferase"/>
</dbReference>
<dbReference type="AlphaFoldDB" id="A0A1M5VLM2"/>
<dbReference type="GO" id="GO:0016747">
    <property type="term" value="F:acyltransferase activity, transferring groups other than amino-acyl groups"/>
    <property type="evidence" value="ECO:0007669"/>
    <property type="project" value="InterPro"/>
</dbReference>
<dbReference type="PROSITE" id="PS51186">
    <property type="entry name" value="GNAT"/>
    <property type="match status" value="1"/>
</dbReference>
<dbReference type="Proteomes" id="UP000184212">
    <property type="component" value="Unassembled WGS sequence"/>
</dbReference>
<dbReference type="Pfam" id="PF13302">
    <property type="entry name" value="Acetyltransf_3"/>
    <property type="match status" value="1"/>
</dbReference>
<dbReference type="InterPro" id="IPR000182">
    <property type="entry name" value="GNAT_dom"/>
</dbReference>
<dbReference type="Gene3D" id="3.40.630.30">
    <property type="match status" value="1"/>
</dbReference>
<keyword evidence="3" id="KW-1185">Reference proteome</keyword>
<name>A0A1M5VLM2_9BACT</name>
<dbReference type="InterPro" id="IPR016181">
    <property type="entry name" value="Acyl_CoA_acyltransferase"/>
</dbReference>
<accession>A0A1M5VLM2</accession>
<reference evidence="2 3" key="1">
    <citation type="submission" date="2016-11" db="EMBL/GenBank/DDBJ databases">
        <authorList>
            <person name="Jaros S."/>
            <person name="Januszkiewicz K."/>
            <person name="Wedrychowicz H."/>
        </authorList>
    </citation>
    <scope>NUCLEOTIDE SEQUENCE [LARGE SCALE GENOMIC DNA]</scope>
    <source>
        <strain evidence="2 3">DSM 24574</strain>
    </source>
</reference>
<dbReference type="OrthoDB" id="9788916at2"/>
<feature type="domain" description="N-acetyltransferase" evidence="1">
    <location>
        <begin position="15"/>
        <end position="183"/>
    </location>
</feature>
<proteinExistence type="predicted"/>
<dbReference type="PANTHER" id="PTHR43792">
    <property type="entry name" value="GNAT FAMILY, PUTATIVE (AFU_ORTHOLOGUE AFUA_3G00765)-RELATED-RELATED"/>
    <property type="match status" value="1"/>
</dbReference>
<dbReference type="SUPFAM" id="SSF55729">
    <property type="entry name" value="Acyl-CoA N-acyltransferases (Nat)"/>
    <property type="match status" value="1"/>
</dbReference>
<organism evidence="2 3">
    <name type="scientific">Chryseolinea serpens</name>
    <dbReference type="NCBI Taxonomy" id="947013"/>
    <lineage>
        <taxon>Bacteria</taxon>
        <taxon>Pseudomonadati</taxon>
        <taxon>Bacteroidota</taxon>
        <taxon>Cytophagia</taxon>
        <taxon>Cytophagales</taxon>
        <taxon>Fulvivirgaceae</taxon>
        <taxon>Chryseolinea</taxon>
    </lineage>
</organism>
<evidence type="ECO:0000313" key="3">
    <source>
        <dbReference type="Proteomes" id="UP000184212"/>
    </source>
</evidence>
<gene>
    <name evidence="2" type="ORF">SAMN04488109_5202</name>
</gene>
<evidence type="ECO:0000259" key="1">
    <source>
        <dbReference type="PROSITE" id="PS51186"/>
    </source>
</evidence>
<keyword evidence="2" id="KW-0808">Transferase</keyword>
<dbReference type="STRING" id="947013.SAMN04488109_5202"/>
<protein>
    <submittedName>
        <fullName evidence="2">Protein N-acetyltransferase, RimJ/RimL family</fullName>
    </submittedName>
</protein>
<dbReference type="RefSeq" id="WP_073140391.1">
    <property type="nucleotide sequence ID" value="NZ_FQWQ01000004.1"/>
</dbReference>